<keyword evidence="3 6" id="KW-0378">Hydrolase</keyword>
<keyword evidence="2 6" id="KW-0479">Metal-binding</keyword>
<evidence type="ECO:0000256" key="4">
    <source>
        <dbReference type="ARBA" id="ARBA00022833"/>
    </source>
</evidence>
<dbReference type="NCBIfam" id="TIGR00181">
    <property type="entry name" value="pepF"/>
    <property type="match status" value="1"/>
</dbReference>
<dbReference type="InterPro" id="IPR004438">
    <property type="entry name" value="Peptidase_M3B"/>
</dbReference>
<dbReference type="SUPFAM" id="SSF55486">
    <property type="entry name" value="Metalloproteases ('zincins'), catalytic domain"/>
    <property type="match status" value="1"/>
</dbReference>
<comment type="caution">
    <text evidence="9">The sequence shown here is derived from an EMBL/GenBank/DDBJ whole genome shotgun (WGS) entry which is preliminary data.</text>
</comment>
<evidence type="ECO:0000259" key="8">
    <source>
        <dbReference type="Pfam" id="PF08439"/>
    </source>
</evidence>
<keyword evidence="1 6" id="KW-0645">Protease</keyword>
<dbReference type="Gene3D" id="1.20.140.70">
    <property type="entry name" value="Oligopeptidase f, N-terminal domain"/>
    <property type="match status" value="1"/>
</dbReference>
<dbReference type="Gene3D" id="1.10.1370.20">
    <property type="entry name" value="Oligoendopeptidase f, C-terminal domain"/>
    <property type="match status" value="1"/>
</dbReference>
<evidence type="ECO:0000313" key="9">
    <source>
        <dbReference type="EMBL" id="MFD2555287.1"/>
    </source>
</evidence>
<gene>
    <name evidence="9" type="primary">pepF</name>
    <name evidence="9" type="ORF">ACFSQW_12845</name>
</gene>
<evidence type="ECO:0000256" key="3">
    <source>
        <dbReference type="ARBA" id="ARBA00022801"/>
    </source>
</evidence>
<evidence type="ECO:0000256" key="6">
    <source>
        <dbReference type="RuleBase" id="RU368091"/>
    </source>
</evidence>
<sequence>MRKKTQLMTAVMLFSTSIAVSQMKVRDEVPAKYKWNLTDLYSTDESWKVEKERVQQQMKQVASYKGKLTQSAATLLEALELNSGLAKEMVRLSSYASMKSDQDTRVTKYAGMKQELQQLFAEYGALVSYMEPELLTLEESKLNAFFAAEKGLVTYKFYLMDLLRKRAHRGSEEVEKIMAYSSLMSGNAANIFSTFSNAEFPYPEIELNGKAITLNSANFALYRASEDRAIRSKVFDAYFNKLNEFQRTFGAQLYGNINAGLFATKARNYNSTLERALDDGNIPTAVYHNLVKNVNGNLNTFHRYLNLRKRMMGIDTLHYYDLYAPLVEQVDLAYTVDEAVDNILKSLKPLGKDYVDVSNKAFNERWIDMYPNEGKRSGAYSNGSAYDVHPYILMNYNGKYNDMSTLTHELGHTMHSYLTNKKQHFANADYSIFVAEVASTLNEELLNDYMLKQIKDDKVRLAILGNYLEGAKGTLFRQTQFAEFESMIHDRVAKGEALTGEDFDKMYLELTRRYYGHDKNVCIVDDNVKSEWSYIPHFYYNFYVYQYATSFTASTALSEKVLRGTDEDRKKYLNFLSSGSTKYPVDLLVDAGVDMNTSEPFDLTIAKINKVMAEMEAILTRLGK</sequence>
<evidence type="ECO:0000256" key="5">
    <source>
        <dbReference type="ARBA" id="ARBA00023049"/>
    </source>
</evidence>
<dbReference type="Proteomes" id="UP001597440">
    <property type="component" value="Unassembled WGS sequence"/>
</dbReference>
<organism evidence="9 10">
    <name type="scientific">Sphingobacterium tabacisoli</name>
    <dbReference type="NCBI Taxonomy" id="2044855"/>
    <lineage>
        <taxon>Bacteria</taxon>
        <taxon>Pseudomonadati</taxon>
        <taxon>Bacteroidota</taxon>
        <taxon>Sphingobacteriia</taxon>
        <taxon>Sphingobacteriales</taxon>
        <taxon>Sphingobacteriaceae</taxon>
        <taxon>Sphingobacterium</taxon>
    </lineage>
</organism>
<dbReference type="CDD" id="cd09608">
    <property type="entry name" value="M3B_PepF"/>
    <property type="match status" value="1"/>
</dbReference>
<reference evidence="10" key="1">
    <citation type="journal article" date="2019" name="Int. J. Syst. Evol. Microbiol.">
        <title>The Global Catalogue of Microorganisms (GCM) 10K type strain sequencing project: providing services to taxonomists for standard genome sequencing and annotation.</title>
        <authorList>
            <consortium name="The Broad Institute Genomics Platform"/>
            <consortium name="The Broad Institute Genome Sequencing Center for Infectious Disease"/>
            <person name="Wu L."/>
            <person name="Ma J."/>
        </authorList>
    </citation>
    <scope>NUCLEOTIDE SEQUENCE [LARGE SCALE GENOMIC DNA]</scope>
    <source>
        <strain evidence="10">KCTC 52298</strain>
    </source>
</reference>
<dbReference type="EC" id="3.4.24.-" evidence="6"/>
<keyword evidence="5 6" id="KW-0482">Metalloprotease</keyword>
<comment type="cofactor">
    <cofactor evidence="6">
        <name>Zn(2+)</name>
        <dbReference type="ChEBI" id="CHEBI:29105"/>
    </cofactor>
    <text evidence="6">Binds 1 zinc ion.</text>
</comment>
<accession>A0ABW5L274</accession>
<dbReference type="InterPro" id="IPR001567">
    <property type="entry name" value="Pept_M3A_M3B_dom"/>
</dbReference>
<dbReference type="PANTHER" id="PTHR11804">
    <property type="entry name" value="PROTEASE M3 THIMET OLIGOPEPTIDASE-RELATED"/>
    <property type="match status" value="1"/>
</dbReference>
<feature type="domain" description="Oligopeptidase F N-terminal" evidence="8">
    <location>
        <begin position="133"/>
        <end position="200"/>
    </location>
</feature>
<protein>
    <recommendedName>
        <fullName evidence="6">Oligopeptidase F</fullName>
        <ecNumber evidence="6">3.4.24.-</ecNumber>
    </recommendedName>
</protein>
<dbReference type="Pfam" id="PF08439">
    <property type="entry name" value="Peptidase_M3_N"/>
    <property type="match status" value="1"/>
</dbReference>
<dbReference type="Pfam" id="PF01432">
    <property type="entry name" value="Peptidase_M3"/>
    <property type="match status" value="1"/>
</dbReference>
<comment type="similarity">
    <text evidence="6">Belongs to the peptidase M3B family.</text>
</comment>
<proteinExistence type="inferred from homology"/>
<dbReference type="Gene3D" id="1.10.287.830">
    <property type="entry name" value="putative peptidase helix hairpin domain like"/>
    <property type="match status" value="1"/>
</dbReference>
<name>A0ABW5L274_9SPHI</name>
<keyword evidence="10" id="KW-1185">Reference proteome</keyword>
<dbReference type="InterPro" id="IPR042088">
    <property type="entry name" value="OligoPept_F_C"/>
</dbReference>
<comment type="function">
    <text evidence="6">Has oligopeptidase activity and degrades a variety of small bioactive peptides.</text>
</comment>
<dbReference type="InterPro" id="IPR045090">
    <property type="entry name" value="Pept_M3A_M3B"/>
</dbReference>
<evidence type="ECO:0000313" key="10">
    <source>
        <dbReference type="Proteomes" id="UP001597440"/>
    </source>
</evidence>
<dbReference type="EMBL" id="JBHULD010000014">
    <property type="protein sequence ID" value="MFD2555287.1"/>
    <property type="molecule type" value="Genomic_DNA"/>
</dbReference>
<dbReference type="RefSeq" id="WP_210353642.1">
    <property type="nucleotide sequence ID" value="NZ_JAEQMU010000001.1"/>
</dbReference>
<dbReference type="PANTHER" id="PTHR11804:SF84">
    <property type="entry name" value="SACCHAROLYSIN"/>
    <property type="match status" value="1"/>
</dbReference>
<feature type="domain" description="Peptidase M3A/M3B catalytic" evidence="7">
    <location>
        <begin position="222"/>
        <end position="603"/>
    </location>
</feature>
<evidence type="ECO:0000256" key="1">
    <source>
        <dbReference type="ARBA" id="ARBA00022670"/>
    </source>
</evidence>
<evidence type="ECO:0000256" key="2">
    <source>
        <dbReference type="ARBA" id="ARBA00022723"/>
    </source>
</evidence>
<keyword evidence="4 6" id="KW-0862">Zinc</keyword>
<dbReference type="InterPro" id="IPR013647">
    <property type="entry name" value="OligopepF_N_dom"/>
</dbReference>
<evidence type="ECO:0000259" key="7">
    <source>
        <dbReference type="Pfam" id="PF01432"/>
    </source>
</evidence>